<dbReference type="EMBL" id="CP000478">
    <property type="protein sequence ID" value="ABK19420.1"/>
    <property type="molecule type" value="Genomic_DNA"/>
</dbReference>
<proteinExistence type="predicted"/>
<dbReference type="PANTHER" id="PTHR39962">
    <property type="entry name" value="BLL4848 PROTEIN"/>
    <property type="match status" value="1"/>
</dbReference>
<protein>
    <recommendedName>
        <fullName evidence="7">Oxidoreductase domain protein</fullName>
    </recommendedName>
</protein>
<dbReference type="InterPro" id="IPR043167">
    <property type="entry name" value="LpxI_C_sf"/>
</dbReference>
<feature type="domain" description="Gfo/Idh/MocA-like oxidoreductase N-terminal" evidence="1">
    <location>
        <begin position="325"/>
        <end position="441"/>
    </location>
</feature>
<dbReference type="PANTHER" id="PTHR39962:SF1">
    <property type="entry name" value="LPXI FAMILY PROTEIN"/>
    <property type="match status" value="1"/>
</dbReference>
<keyword evidence="6" id="KW-1185">Reference proteome</keyword>
<dbReference type="STRING" id="335543.Sfum_3750"/>
<dbReference type="Pfam" id="PF01408">
    <property type="entry name" value="GFO_IDH_MocA"/>
    <property type="match status" value="1"/>
</dbReference>
<name>A0LPR8_SYNFM</name>
<feature type="domain" description="LpxI N-terminal" evidence="3">
    <location>
        <begin position="15"/>
        <end position="144"/>
    </location>
</feature>
<dbReference type="Gene3D" id="3.40.50.20">
    <property type="match status" value="1"/>
</dbReference>
<accession>A0LPR8</accession>
<dbReference type="InterPro" id="IPR000683">
    <property type="entry name" value="Gfo/Idh/MocA-like_OxRdtase_N"/>
</dbReference>
<dbReference type="Pfam" id="PF17930">
    <property type="entry name" value="LpxI_N"/>
    <property type="match status" value="1"/>
</dbReference>
<sequence>MADFDLKTGDPIRERIGLIAGSGQFPLLFAHAARQAGVEVVALGFQGETDPALSKYVNEFHMLKLGQLSRMINAFRRAGITRAAMAGAINKTKLYTRIRPDWRAVKFLNSLRNKKDDSLLRAFADELESEGIKIEPSTMFLPSLLAPEGILTRRKPNHREQVDIVFGWKMAKVIGGLDIGQCLVVKNQAVLAVEGIDGTDSTILRGGRLCREGAIIVKVSKPIQDLRFDVPAVGYDTIETMKRVKARVLAVEAGKTLMFDREKMIDAADAAGISILVQPDETLPEVHERPSKIGLPDFMGRGSAQSILRTDQTPVLIRQSRPDALRVGVVGVGYLGRFHAHKYARLPKARLMGVVDINAEQAARVAAEVDAAPLTDYRELMGKVDCVSVVTPTPNHFAIARDFLAAGVHVLLEKPMTTTIEEADRLIALAEQKGCVLQVGHLERFNSAFTAILPRLKNPMFLESTRLALFNERGLEVDVILDLMIHDIDIALHIVQSPLKQIRASGVSVLTQLPDIANVRMEFANGAVANLIASRISLKNLRKLRIFQEDCYVAADYGRKRAYAVYREEEADDSGYPEMSMEEIEIDERDALEEEVNAFLQAVKTGGRPRVDGNDGRRALDVALSISRQIDEQMREKWELSRNVLQGSF</sequence>
<dbReference type="Gene3D" id="3.30.360.10">
    <property type="entry name" value="Dihydrodipicolinate Reductase, domain 2"/>
    <property type="match status" value="1"/>
</dbReference>
<evidence type="ECO:0000313" key="5">
    <source>
        <dbReference type="EMBL" id="ABK19420.1"/>
    </source>
</evidence>
<dbReference type="InterPro" id="IPR055170">
    <property type="entry name" value="GFO_IDH_MocA-like_dom"/>
</dbReference>
<dbReference type="eggNOG" id="COG3494">
    <property type="taxonomic scope" value="Bacteria"/>
</dbReference>
<dbReference type="InterPro" id="IPR010415">
    <property type="entry name" value="LpxI_C"/>
</dbReference>
<dbReference type="Proteomes" id="UP000001784">
    <property type="component" value="Chromosome"/>
</dbReference>
<dbReference type="GO" id="GO:0000166">
    <property type="term" value="F:nucleotide binding"/>
    <property type="evidence" value="ECO:0007669"/>
    <property type="project" value="InterPro"/>
</dbReference>
<dbReference type="SUPFAM" id="SSF55347">
    <property type="entry name" value="Glyceraldehyde-3-phosphate dehydrogenase-like, C-terminal domain"/>
    <property type="match status" value="1"/>
</dbReference>
<dbReference type="Gene3D" id="3.40.140.80">
    <property type="match status" value="1"/>
</dbReference>
<dbReference type="InterPro" id="IPR036291">
    <property type="entry name" value="NAD(P)-bd_dom_sf"/>
</dbReference>
<evidence type="ECO:0008006" key="7">
    <source>
        <dbReference type="Google" id="ProtNLM"/>
    </source>
</evidence>
<dbReference type="Gene3D" id="3.40.50.720">
    <property type="entry name" value="NAD(P)-binding Rossmann-like Domain"/>
    <property type="match status" value="1"/>
</dbReference>
<dbReference type="RefSeq" id="WP_011700545.1">
    <property type="nucleotide sequence ID" value="NC_008554.1"/>
</dbReference>
<evidence type="ECO:0000313" key="6">
    <source>
        <dbReference type="Proteomes" id="UP000001784"/>
    </source>
</evidence>
<organism evidence="5 6">
    <name type="scientific">Syntrophobacter fumaroxidans (strain DSM 10017 / MPOB)</name>
    <dbReference type="NCBI Taxonomy" id="335543"/>
    <lineage>
        <taxon>Bacteria</taxon>
        <taxon>Pseudomonadati</taxon>
        <taxon>Thermodesulfobacteriota</taxon>
        <taxon>Syntrophobacteria</taxon>
        <taxon>Syntrophobacterales</taxon>
        <taxon>Syntrophobacteraceae</taxon>
        <taxon>Syntrophobacter</taxon>
    </lineage>
</organism>
<dbReference type="eggNOG" id="COG0673">
    <property type="taxonomic scope" value="Bacteria"/>
</dbReference>
<feature type="domain" description="GFO/IDH/MocA-like oxidoreductase" evidence="4">
    <location>
        <begin position="479"/>
        <end position="546"/>
    </location>
</feature>
<dbReference type="InterPro" id="IPR053174">
    <property type="entry name" value="LpxI"/>
</dbReference>
<dbReference type="Pfam" id="PF22725">
    <property type="entry name" value="GFO_IDH_MocA_C3"/>
    <property type="match status" value="1"/>
</dbReference>
<dbReference type="SUPFAM" id="SSF51735">
    <property type="entry name" value="NAD(P)-binding Rossmann-fold domains"/>
    <property type="match status" value="1"/>
</dbReference>
<dbReference type="HOGENOM" id="CLU_422057_0_0_7"/>
<gene>
    <name evidence="5" type="ordered locus">Sfum_3750</name>
</gene>
<dbReference type="InterPro" id="IPR041255">
    <property type="entry name" value="LpxI_N"/>
</dbReference>
<reference evidence="5 6" key="1">
    <citation type="submission" date="2006-10" db="EMBL/GenBank/DDBJ databases">
        <title>Complete sequence of Syntrophobacter fumaroxidans MPOB.</title>
        <authorList>
            <consortium name="US DOE Joint Genome Institute"/>
            <person name="Copeland A."/>
            <person name="Lucas S."/>
            <person name="Lapidus A."/>
            <person name="Barry K."/>
            <person name="Detter J.C."/>
            <person name="Glavina del Rio T."/>
            <person name="Hammon N."/>
            <person name="Israni S."/>
            <person name="Pitluck S."/>
            <person name="Goltsman E.G."/>
            <person name="Martinez M."/>
            <person name="Schmutz J."/>
            <person name="Larimer F."/>
            <person name="Land M."/>
            <person name="Hauser L."/>
            <person name="Kyrpides N."/>
            <person name="Kim E."/>
            <person name="Boone D.R."/>
            <person name="Brockman F."/>
            <person name="Culley D."/>
            <person name="Ferry J."/>
            <person name="Gunsalus R."/>
            <person name="McInerney M.J."/>
            <person name="Morrison M."/>
            <person name="Plugge C."/>
            <person name="Rohlin L."/>
            <person name="Scholten J."/>
            <person name="Sieber J."/>
            <person name="Stams A.J.M."/>
            <person name="Worm P."/>
            <person name="Henstra A.M."/>
            <person name="Richardson P."/>
        </authorList>
    </citation>
    <scope>NUCLEOTIDE SEQUENCE [LARGE SCALE GENOMIC DNA]</scope>
    <source>
        <strain evidence="6">DSM 10017 / MPOB</strain>
    </source>
</reference>
<dbReference type="AlphaFoldDB" id="A0LPR8"/>
<evidence type="ECO:0000259" key="2">
    <source>
        <dbReference type="Pfam" id="PF06230"/>
    </source>
</evidence>
<evidence type="ECO:0000259" key="3">
    <source>
        <dbReference type="Pfam" id="PF17930"/>
    </source>
</evidence>
<dbReference type="Pfam" id="PF06230">
    <property type="entry name" value="LpxI_C"/>
    <property type="match status" value="1"/>
</dbReference>
<evidence type="ECO:0000259" key="4">
    <source>
        <dbReference type="Pfam" id="PF22725"/>
    </source>
</evidence>
<feature type="domain" description="LpxI C-terminal" evidence="2">
    <location>
        <begin position="147"/>
        <end position="275"/>
    </location>
</feature>
<dbReference type="InParanoid" id="A0LPR8"/>
<dbReference type="KEGG" id="sfu:Sfum_3750"/>
<evidence type="ECO:0000259" key="1">
    <source>
        <dbReference type="Pfam" id="PF01408"/>
    </source>
</evidence>